<keyword evidence="1" id="KW-0285">Flavoprotein</keyword>
<dbReference type="InterPro" id="IPR016166">
    <property type="entry name" value="FAD-bd_PCMH"/>
</dbReference>
<sequence length="287" mass="30006">MKPASFDYLAPATVGETVALLAEHGDDASVLAGGQSLVPLMNLRLARPEIVVDINRVASLDRLAVEPETLRLGATVRLRTLERDPSVAAALPVLRATTRLVAHPQIRNRTTIGGSISHADPSSELPALLVAAGGTVELTGAGGTRRVAAADFFHSVFLTDRQPDELLTAVEFPIRDGFHYHVDEVARRDGDFPVAALIVGIRRNADGTVTGARAAAAGVADRPVRLPALERCLVAGGGPEDAADAAVEGLEPPSDLHASAAYRTSVVRLLTARIVRTLLPGTRGAAA</sequence>
<dbReference type="InterPro" id="IPR005107">
    <property type="entry name" value="CO_DH_flav_C"/>
</dbReference>
<evidence type="ECO:0000256" key="2">
    <source>
        <dbReference type="ARBA" id="ARBA00022827"/>
    </source>
</evidence>
<dbReference type="Gene3D" id="3.30.390.50">
    <property type="entry name" value="CO dehydrogenase flavoprotein, C-terminal domain"/>
    <property type="match status" value="1"/>
</dbReference>
<dbReference type="SUPFAM" id="SSF56176">
    <property type="entry name" value="FAD-binding/transporter-associated domain-like"/>
    <property type="match status" value="1"/>
</dbReference>
<dbReference type="EMBL" id="BAABHS010000034">
    <property type="protein sequence ID" value="GAA4987645.1"/>
    <property type="molecule type" value="Genomic_DNA"/>
</dbReference>
<evidence type="ECO:0000259" key="4">
    <source>
        <dbReference type="PROSITE" id="PS51387"/>
    </source>
</evidence>
<dbReference type="InterPro" id="IPR036683">
    <property type="entry name" value="CO_DH_flav_C_dom_sf"/>
</dbReference>
<dbReference type="PANTHER" id="PTHR42659:SF2">
    <property type="entry name" value="XANTHINE DEHYDROGENASE SUBUNIT C-RELATED"/>
    <property type="match status" value="1"/>
</dbReference>
<keyword evidence="6" id="KW-1185">Reference proteome</keyword>
<gene>
    <name evidence="5" type="ORF">GCM10023205_68060</name>
</gene>
<dbReference type="Gene3D" id="3.30.465.10">
    <property type="match status" value="1"/>
</dbReference>
<accession>A0ABP9I5S2</accession>
<dbReference type="InterPro" id="IPR002346">
    <property type="entry name" value="Mopterin_DH_FAD-bd"/>
</dbReference>
<dbReference type="Pfam" id="PF00941">
    <property type="entry name" value="FAD_binding_5"/>
    <property type="match status" value="1"/>
</dbReference>
<keyword evidence="3" id="KW-0560">Oxidoreductase</keyword>
<dbReference type="SUPFAM" id="SSF55447">
    <property type="entry name" value="CO dehydrogenase flavoprotein C-terminal domain-like"/>
    <property type="match status" value="1"/>
</dbReference>
<reference evidence="6" key="1">
    <citation type="journal article" date="2019" name="Int. J. Syst. Evol. Microbiol.">
        <title>The Global Catalogue of Microorganisms (GCM) 10K type strain sequencing project: providing services to taxonomists for standard genome sequencing and annotation.</title>
        <authorList>
            <consortium name="The Broad Institute Genomics Platform"/>
            <consortium name="The Broad Institute Genome Sequencing Center for Infectious Disease"/>
            <person name="Wu L."/>
            <person name="Ma J."/>
        </authorList>
    </citation>
    <scope>NUCLEOTIDE SEQUENCE [LARGE SCALE GENOMIC DNA]</scope>
    <source>
        <strain evidence="6">JCM 17986</strain>
    </source>
</reference>
<dbReference type="RefSeq" id="WP_345679646.1">
    <property type="nucleotide sequence ID" value="NZ_BAABHS010000034.1"/>
</dbReference>
<dbReference type="Proteomes" id="UP001500466">
    <property type="component" value="Unassembled WGS sequence"/>
</dbReference>
<dbReference type="InterPro" id="IPR051312">
    <property type="entry name" value="Diverse_Substr_Oxidored"/>
</dbReference>
<dbReference type="InterPro" id="IPR036318">
    <property type="entry name" value="FAD-bd_PCMH-like_sf"/>
</dbReference>
<protein>
    <submittedName>
        <fullName evidence="5">Xanthine dehydrogenase family protein subunit M</fullName>
    </submittedName>
</protein>
<feature type="domain" description="FAD-binding PCMH-type" evidence="4">
    <location>
        <begin position="1"/>
        <end position="177"/>
    </location>
</feature>
<dbReference type="PROSITE" id="PS51387">
    <property type="entry name" value="FAD_PCMH"/>
    <property type="match status" value="1"/>
</dbReference>
<dbReference type="Gene3D" id="3.30.43.10">
    <property type="entry name" value="Uridine Diphospho-n-acetylenolpyruvylglucosamine Reductase, domain 2"/>
    <property type="match status" value="1"/>
</dbReference>
<dbReference type="PANTHER" id="PTHR42659">
    <property type="entry name" value="XANTHINE DEHYDROGENASE SUBUNIT C-RELATED"/>
    <property type="match status" value="1"/>
</dbReference>
<evidence type="ECO:0000256" key="3">
    <source>
        <dbReference type="ARBA" id="ARBA00023002"/>
    </source>
</evidence>
<dbReference type="InterPro" id="IPR016167">
    <property type="entry name" value="FAD-bd_PCMH_sub1"/>
</dbReference>
<dbReference type="InterPro" id="IPR016169">
    <property type="entry name" value="FAD-bd_PCMH_sub2"/>
</dbReference>
<comment type="caution">
    <text evidence="5">The sequence shown here is derived from an EMBL/GenBank/DDBJ whole genome shotgun (WGS) entry which is preliminary data.</text>
</comment>
<keyword evidence="2" id="KW-0274">FAD</keyword>
<evidence type="ECO:0000256" key="1">
    <source>
        <dbReference type="ARBA" id="ARBA00022630"/>
    </source>
</evidence>
<organism evidence="5 6">
    <name type="scientific">Yinghuangia aomiensis</name>
    <dbReference type="NCBI Taxonomy" id="676205"/>
    <lineage>
        <taxon>Bacteria</taxon>
        <taxon>Bacillati</taxon>
        <taxon>Actinomycetota</taxon>
        <taxon>Actinomycetes</taxon>
        <taxon>Kitasatosporales</taxon>
        <taxon>Streptomycetaceae</taxon>
        <taxon>Yinghuangia</taxon>
    </lineage>
</organism>
<evidence type="ECO:0000313" key="6">
    <source>
        <dbReference type="Proteomes" id="UP001500466"/>
    </source>
</evidence>
<proteinExistence type="predicted"/>
<dbReference type="Pfam" id="PF03450">
    <property type="entry name" value="CO_deh_flav_C"/>
    <property type="match status" value="1"/>
</dbReference>
<dbReference type="SMART" id="SM01092">
    <property type="entry name" value="CO_deh_flav_C"/>
    <property type="match status" value="1"/>
</dbReference>
<evidence type="ECO:0000313" key="5">
    <source>
        <dbReference type="EMBL" id="GAA4987645.1"/>
    </source>
</evidence>
<name>A0ABP9I5S2_9ACTN</name>